<gene>
    <name evidence="1" type="ORF">CIPAW_01G266700</name>
</gene>
<accession>A0A8T1RSP2</accession>
<keyword evidence="2" id="KW-1185">Reference proteome</keyword>
<dbReference type="AlphaFoldDB" id="A0A8T1RSP2"/>
<proteinExistence type="predicted"/>
<dbReference type="Proteomes" id="UP000811609">
    <property type="component" value="Chromosome 1"/>
</dbReference>
<evidence type="ECO:0000313" key="1">
    <source>
        <dbReference type="EMBL" id="KAG6669769.1"/>
    </source>
</evidence>
<dbReference type="EMBL" id="CM031809">
    <property type="protein sequence ID" value="KAG6669769.1"/>
    <property type="molecule type" value="Genomic_DNA"/>
</dbReference>
<organism evidence="1 2">
    <name type="scientific">Carya illinoinensis</name>
    <name type="common">Pecan</name>
    <dbReference type="NCBI Taxonomy" id="32201"/>
    <lineage>
        <taxon>Eukaryota</taxon>
        <taxon>Viridiplantae</taxon>
        <taxon>Streptophyta</taxon>
        <taxon>Embryophyta</taxon>
        <taxon>Tracheophyta</taxon>
        <taxon>Spermatophyta</taxon>
        <taxon>Magnoliopsida</taxon>
        <taxon>eudicotyledons</taxon>
        <taxon>Gunneridae</taxon>
        <taxon>Pentapetalae</taxon>
        <taxon>rosids</taxon>
        <taxon>fabids</taxon>
        <taxon>Fagales</taxon>
        <taxon>Juglandaceae</taxon>
        <taxon>Carya</taxon>
    </lineage>
</organism>
<evidence type="ECO:0000313" key="2">
    <source>
        <dbReference type="Proteomes" id="UP000811609"/>
    </source>
</evidence>
<comment type="caution">
    <text evidence="1">The sequence shown here is derived from an EMBL/GenBank/DDBJ whole genome shotgun (WGS) entry which is preliminary data.</text>
</comment>
<protein>
    <submittedName>
        <fullName evidence="1">Uncharacterized protein</fullName>
    </submittedName>
</protein>
<name>A0A8T1RSP2_CARIL</name>
<reference evidence="1" key="1">
    <citation type="submission" date="2020-12" db="EMBL/GenBank/DDBJ databases">
        <title>WGS assembly of Carya illinoinensis cv. Pawnee.</title>
        <authorList>
            <person name="Platts A."/>
            <person name="Shu S."/>
            <person name="Wright S."/>
            <person name="Barry K."/>
            <person name="Edger P."/>
            <person name="Pires J.C."/>
            <person name="Schmutz J."/>
        </authorList>
    </citation>
    <scope>NUCLEOTIDE SEQUENCE</scope>
    <source>
        <tissue evidence="1">Leaf</tissue>
    </source>
</reference>
<sequence>MEVMEVEEGGIVFRYPKFSPLQMEVWKDTLSVTHILTLLDNHFRWSGTIYLSLTEKSGMVLFLKWLQPLLFLSSLHLNKTIPICLCLRARFLASRMRAFLFRQSPRV</sequence>